<dbReference type="AlphaFoldDB" id="G9EMG4"/>
<dbReference type="InterPro" id="IPR031552">
    <property type="entry name" value="ParE-like_toxin"/>
</dbReference>
<dbReference type="STRING" id="658187.LDG_6431"/>
<dbReference type="Pfam" id="PF15781">
    <property type="entry name" value="ParE-like_toxin"/>
    <property type="match status" value="1"/>
</dbReference>
<dbReference type="EMBL" id="JH413813">
    <property type="protein sequence ID" value="EHL31500.1"/>
    <property type="molecule type" value="Genomic_DNA"/>
</dbReference>
<dbReference type="Gene3D" id="3.30.2310.20">
    <property type="entry name" value="RelE-like"/>
    <property type="match status" value="1"/>
</dbReference>
<evidence type="ECO:0008006" key="3">
    <source>
        <dbReference type="Google" id="ProtNLM"/>
    </source>
</evidence>
<accession>G9EMG4</accession>
<organism evidence="1 2">
    <name type="scientific">Legionella drancourtii LLAP12</name>
    <dbReference type="NCBI Taxonomy" id="658187"/>
    <lineage>
        <taxon>Bacteria</taxon>
        <taxon>Pseudomonadati</taxon>
        <taxon>Pseudomonadota</taxon>
        <taxon>Gammaproteobacteria</taxon>
        <taxon>Legionellales</taxon>
        <taxon>Legionellaceae</taxon>
        <taxon>Legionella</taxon>
    </lineage>
</organism>
<evidence type="ECO:0000313" key="1">
    <source>
        <dbReference type="EMBL" id="EHL31500.1"/>
    </source>
</evidence>
<protein>
    <recommendedName>
        <fullName evidence="3">RelE/StbE family addiction module toxin</fullName>
    </recommendedName>
</protein>
<sequence length="96" mass="11344">MIMNLTIKQSNSFKKTVKKLPKQYKAILDEDVRKLANAPEIGERKKGDLDFLRVHKFNLSNQEVLLAYMYKNEELVLTLLKLGTHENFYRDIKNIF</sequence>
<evidence type="ECO:0000313" key="2">
    <source>
        <dbReference type="Proteomes" id="UP000002770"/>
    </source>
</evidence>
<proteinExistence type="predicted"/>
<dbReference type="RefSeq" id="WP_006870362.1">
    <property type="nucleotide sequence ID" value="NZ_JH413813.1"/>
</dbReference>
<keyword evidence="2" id="KW-1185">Reference proteome</keyword>
<name>G9EMG4_9GAMM</name>
<dbReference type="eggNOG" id="COG2026">
    <property type="taxonomic scope" value="Bacteria"/>
</dbReference>
<dbReference type="InParanoid" id="G9EMG4"/>
<dbReference type="Proteomes" id="UP000002770">
    <property type="component" value="Unassembled WGS sequence"/>
</dbReference>
<dbReference type="HOGENOM" id="CLU_157820_0_0_6"/>
<dbReference type="SUPFAM" id="SSF143011">
    <property type="entry name" value="RelE-like"/>
    <property type="match status" value="1"/>
</dbReference>
<dbReference type="InterPro" id="IPR035093">
    <property type="entry name" value="RelE/ParE_toxin_dom_sf"/>
</dbReference>
<gene>
    <name evidence="1" type="ORF">LDG_6431</name>
</gene>
<dbReference type="OrthoDB" id="5296677at2"/>
<reference evidence="1 2" key="1">
    <citation type="journal article" date="2011" name="BMC Genomics">
        <title>Insight into cross-talk between intra-amoebal pathogens.</title>
        <authorList>
            <person name="Gimenez G."/>
            <person name="Bertelli C."/>
            <person name="Moliner C."/>
            <person name="Robert C."/>
            <person name="Raoult D."/>
            <person name="Fournier P.E."/>
            <person name="Greub G."/>
        </authorList>
    </citation>
    <scope>NUCLEOTIDE SEQUENCE [LARGE SCALE GENOMIC DNA]</scope>
    <source>
        <strain evidence="1 2">LLAP12</strain>
    </source>
</reference>